<protein>
    <submittedName>
        <fullName evidence="2">Thioredoxin</fullName>
    </submittedName>
</protein>
<dbReference type="SUPFAM" id="SSF52833">
    <property type="entry name" value="Thioredoxin-like"/>
    <property type="match status" value="1"/>
</dbReference>
<gene>
    <name evidence="2" type="ORF">BFS35_000430</name>
</gene>
<evidence type="ECO:0000259" key="1">
    <source>
        <dbReference type="PROSITE" id="PS51352"/>
    </source>
</evidence>
<accession>A0A2G5NNX1</accession>
<dbReference type="RefSeq" id="WP_099579821.1">
    <property type="nucleotide sequence ID" value="NZ_MJBI02000001.1"/>
</dbReference>
<dbReference type="InterPro" id="IPR036249">
    <property type="entry name" value="Thioredoxin-like_sf"/>
</dbReference>
<dbReference type="Pfam" id="PF00085">
    <property type="entry name" value="Thioredoxin"/>
    <property type="match status" value="1"/>
</dbReference>
<dbReference type="EMBL" id="MJBI02000001">
    <property type="protein sequence ID" value="RAI82182.1"/>
    <property type="molecule type" value="Genomic_DNA"/>
</dbReference>
<name>A0A2G5NNX1_9STAP</name>
<keyword evidence="3" id="KW-1185">Reference proteome</keyword>
<dbReference type="PANTHER" id="PTHR10438">
    <property type="entry name" value="THIOREDOXIN"/>
    <property type="match status" value="1"/>
</dbReference>
<organism evidence="2 3">
    <name type="scientific">Macrococcoides goetzii</name>
    <dbReference type="NCBI Taxonomy" id="1891097"/>
    <lineage>
        <taxon>Bacteria</taxon>
        <taxon>Bacillati</taxon>
        <taxon>Bacillota</taxon>
        <taxon>Bacilli</taxon>
        <taxon>Bacillales</taxon>
        <taxon>Staphylococcaceae</taxon>
        <taxon>Macrococcoides</taxon>
    </lineage>
</organism>
<evidence type="ECO:0000313" key="2">
    <source>
        <dbReference type="EMBL" id="RAI82182.1"/>
    </source>
</evidence>
<dbReference type="PANTHER" id="PTHR10438:SF468">
    <property type="entry name" value="THIOREDOXIN-1-RELATED"/>
    <property type="match status" value="1"/>
</dbReference>
<comment type="caution">
    <text evidence="2">The sequence shown here is derived from an EMBL/GenBank/DDBJ whole genome shotgun (WGS) entry which is preliminary data.</text>
</comment>
<evidence type="ECO:0000313" key="3">
    <source>
        <dbReference type="Proteomes" id="UP000229523"/>
    </source>
</evidence>
<dbReference type="CDD" id="cd02947">
    <property type="entry name" value="TRX_family"/>
    <property type="match status" value="1"/>
</dbReference>
<reference evidence="2 3" key="1">
    <citation type="journal article" date="2018" name="Front. Microbiol.">
        <title>Description and Comparative Genomics of Macrococcus caseolyticus subsp. hominis subsp. nov., Macrococcus goetzii sp. nov., Macrococcus epidermidis sp. nov., and Macrococcus bohemicus sp. nov., Novel Macrococci From Human Clinical Material With Virulence Potential and Suspected Uptake of Foreign DNA by Natural Transformation.</title>
        <authorList>
            <person name="Maslanova I."/>
            <person name="Wertheimer Z."/>
            <person name="Sedlacek I."/>
            <person name="Svec P."/>
            <person name="Indrakova A."/>
            <person name="Kovarovic V."/>
            <person name="Schumann P."/>
            <person name="Sproer C."/>
            <person name="Kralova S."/>
            <person name="Sedo O."/>
            <person name="Kristofova L."/>
            <person name="Vrbovska V."/>
            <person name="Fuzik T."/>
            <person name="Petras P."/>
            <person name="Zdrahal Z."/>
            <person name="Ruzickova V."/>
            <person name="Doskar J."/>
            <person name="Pantucek R."/>
        </authorList>
    </citation>
    <scope>NUCLEOTIDE SEQUENCE [LARGE SCALE GENOMIC DNA]</scope>
    <source>
        <strain evidence="2 3">CCM 4927</strain>
    </source>
</reference>
<dbReference type="InterPro" id="IPR013766">
    <property type="entry name" value="Thioredoxin_domain"/>
</dbReference>
<dbReference type="InterPro" id="IPR050620">
    <property type="entry name" value="Thioredoxin_H-type-like"/>
</dbReference>
<feature type="domain" description="Thioredoxin" evidence="1">
    <location>
        <begin position="1"/>
        <end position="102"/>
    </location>
</feature>
<dbReference type="PROSITE" id="PS51352">
    <property type="entry name" value="THIOREDOXIN_2"/>
    <property type="match status" value="1"/>
</dbReference>
<dbReference type="AlphaFoldDB" id="A0A2G5NNX1"/>
<dbReference type="Gene3D" id="3.40.30.10">
    <property type="entry name" value="Glutaredoxin"/>
    <property type="match status" value="1"/>
</dbReference>
<proteinExistence type="predicted"/>
<dbReference type="Proteomes" id="UP000229523">
    <property type="component" value="Unassembled WGS sequence"/>
</dbReference>
<sequence>MKKIEHIEAFREAIAQPTIAMFTATWCPDCHFIDPLMPEIEAENADYQFISIDRDEFIDLAVEYEVMGIPSFIAFKDSEVIGRFVSKDRKTKEQVNEFIQSL</sequence>